<reference evidence="2" key="1">
    <citation type="journal article" date="2014" name="Front. Microbiol.">
        <title>High frequency of phylogenetically diverse reductive dehalogenase-homologous genes in deep subseafloor sedimentary metagenomes.</title>
        <authorList>
            <person name="Kawai M."/>
            <person name="Futagami T."/>
            <person name="Toyoda A."/>
            <person name="Takaki Y."/>
            <person name="Nishi S."/>
            <person name="Hori S."/>
            <person name="Arai W."/>
            <person name="Tsubouchi T."/>
            <person name="Morono Y."/>
            <person name="Uchiyama I."/>
            <person name="Ito T."/>
            <person name="Fujiyama A."/>
            <person name="Inagaki F."/>
            <person name="Takami H."/>
        </authorList>
    </citation>
    <scope>NUCLEOTIDE SEQUENCE</scope>
    <source>
        <strain evidence="2">Expedition CK06-06</strain>
    </source>
</reference>
<organism evidence="2">
    <name type="scientific">marine sediment metagenome</name>
    <dbReference type="NCBI Taxonomy" id="412755"/>
    <lineage>
        <taxon>unclassified sequences</taxon>
        <taxon>metagenomes</taxon>
        <taxon>ecological metagenomes</taxon>
    </lineage>
</organism>
<name>X0X067_9ZZZZ</name>
<evidence type="ECO:0000256" key="1">
    <source>
        <dbReference type="SAM" id="MobiDB-lite"/>
    </source>
</evidence>
<sequence>MAEGTGFTFDPARVHGFDGKNYEFEEPLTREEAQKLVTEFTQTARHKGQQPALQTQAEEMDEVFGGMGAGAPPRSPPPPETAYADMDSPQKAYEDERRRVSEMSKFGQAVSGVKGGLRKFKQGMQQIVPGGVTPTEEEIAQARGMTSGPWAATADLATMLIPGVGVEAGIAKLGAKLPAALRAVKLMRTPRT</sequence>
<feature type="non-terminal residue" evidence="2">
    <location>
        <position position="192"/>
    </location>
</feature>
<dbReference type="AlphaFoldDB" id="X0X067"/>
<evidence type="ECO:0000313" key="2">
    <source>
        <dbReference type="EMBL" id="GAG30053.1"/>
    </source>
</evidence>
<gene>
    <name evidence="2" type="ORF">S01H1_66346</name>
</gene>
<comment type="caution">
    <text evidence="2">The sequence shown here is derived from an EMBL/GenBank/DDBJ whole genome shotgun (WGS) entry which is preliminary data.</text>
</comment>
<accession>X0X067</accession>
<dbReference type="EMBL" id="BARS01043865">
    <property type="protein sequence ID" value="GAG30053.1"/>
    <property type="molecule type" value="Genomic_DNA"/>
</dbReference>
<feature type="region of interest" description="Disordered" evidence="1">
    <location>
        <begin position="64"/>
        <end position="91"/>
    </location>
</feature>
<proteinExistence type="predicted"/>
<protein>
    <submittedName>
        <fullName evidence="2">Uncharacterized protein</fullName>
    </submittedName>
</protein>